<organism evidence="1 2">
    <name type="scientific">Elysia crispata</name>
    <name type="common">lettuce slug</name>
    <dbReference type="NCBI Taxonomy" id="231223"/>
    <lineage>
        <taxon>Eukaryota</taxon>
        <taxon>Metazoa</taxon>
        <taxon>Spiralia</taxon>
        <taxon>Lophotrochozoa</taxon>
        <taxon>Mollusca</taxon>
        <taxon>Gastropoda</taxon>
        <taxon>Heterobranchia</taxon>
        <taxon>Euthyneura</taxon>
        <taxon>Panpulmonata</taxon>
        <taxon>Sacoglossa</taxon>
        <taxon>Placobranchoidea</taxon>
        <taxon>Plakobranchidae</taxon>
        <taxon>Elysia</taxon>
    </lineage>
</organism>
<keyword evidence="2" id="KW-1185">Reference proteome</keyword>
<dbReference type="EMBL" id="JAWDGP010001092">
    <property type="protein sequence ID" value="KAK3794784.1"/>
    <property type="molecule type" value="Genomic_DNA"/>
</dbReference>
<protein>
    <submittedName>
        <fullName evidence="1">Uncharacterized protein</fullName>
    </submittedName>
</protein>
<reference evidence="1" key="1">
    <citation type="journal article" date="2023" name="G3 (Bethesda)">
        <title>A reference genome for the long-term kleptoplast-retaining sea slug Elysia crispata morphotype clarki.</title>
        <authorList>
            <person name="Eastman K.E."/>
            <person name="Pendleton A.L."/>
            <person name="Shaikh M.A."/>
            <person name="Suttiyut T."/>
            <person name="Ogas R."/>
            <person name="Tomko P."/>
            <person name="Gavelis G."/>
            <person name="Widhalm J.R."/>
            <person name="Wisecaver J.H."/>
        </authorList>
    </citation>
    <scope>NUCLEOTIDE SEQUENCE</scope>
    <source>
        <strain evidence="1">ECLA1</strain>
    </source>
</reference>
<comment type="caution">
    <text evidence="1">The sequence shown here is derived from an EMBL/GenBank/DDBJ whole genome shotgun (WGS) entry which is preliminary data.</text>
</comment>
<sequence>MVRRLDRVSARITADNHPVFGNRSLSKMVVHDVIVLPCRLGQNVLIDGRHKRRVSAPKPVSVFISGPGFSGGFSATSLRPETFLHVFLTR</sequence>
<evidence type="ECO:0000313" key="2">
    <source>
        <dbReference type="Proteomes" id="UP001283361"/>
    </source>
</evidence>
<accession>A0AAE1AVH0</accession>
<gene>
    <name evidence="1" type="ORF">RRG08_054423</name>
</gene>
<evidence type="ECO:0000313" key="1">
    <source>
        <dbReference type="EMBL" id="KAK3794784.1"/>
    </source>
</evidence>
<dbReference type="Proteomes" id="UP001283361">
    <property type="component" value="Unassembled WGS sequence"/>
</dbReference>
<proteinExistence type="predicted"/>
<name>A0AAE1AVH0_9GAST</name>
<dbReference type="AlphaFoldDB" id="A0AAE1AVH0"/>